<dbReference type="AlphaFoldDB" id="A0A8T2N458"/>
<keyword evidence="5" id="KW-1185">Reference proteome</keyword>
<dbReference type="InterPro" id="IPR032755">
    <property type="entry name" value="TSNAXIP1_N"/>
</dbReference>
<proteinExistence type="predicted"/>
<evidence type="ECO:0000256" key="2">
    <source>
        <dbReference type="SAM" id="Coils"/>
    </source>
</evidence>
<evidence type="ECO:0000259" key="3">
    <source>
        <dbReference type="Pfam" id="PF15739"/>
    </source>
</evidence>
<keyword evidence="1 2" id="KW-0175">Coiled coil</keyword>
<evidence type="ECO:0000313" key="5">
    <source>
        <dbReference type="Proteomes" id="UP000824540"/>
    </source>
</evidence>
<reference evidence="4" key="1">
    <citation type="thesis" date="2021" institute="BYU ScholarsArchive" country="Provo, UT, USA">
        <title>Applications of and Algorithms for Genome Assembly and Genomic Analyses with an Emphasis on Marine Teleosts.</title>
        <authorList>
            <person name="Pickett B.D."/>
        </authorList>
    </citation>
    <scope>NUCLEOTIDE SEQUENCE</scope>
    <source>
        <strain evidence="4">HI-2016</strain>
    </source>
</reference>
<gene>
    <name evidence="4" type="ORF">JZ751_008549</name>
</gene>
<accession>A0A8T2N458</accession>
<dbReference type="Proteomes" id="UP000824540">
    <property type="component" value="Unassembled WGS sequence"/>
</dbReference>
<dbReference type="SUPFAM" id="SSF48371">
    <property type="entry name" value="ARM repeat"/>
    <property type="match status" value="1"/>
</dbReference>
<organism evidence="4 5">
    <name type="scientific">Albula glossodonta</name>
    <name type="common">roundjaw bonefish</name>
    <dbReference type="NCBI Taxonomy" id="121402"/>
    <lineage>
        <taxon>Eukaryota</taxon>
        <taxon>Metazoa</taxon>
        <taxon>Chordata</taxon>
        <taxon>Craniata</taxon>
        <taxon>Vertebrata</taxon>
        <taxon>Euteleostomi</taxon>
        <taxon>Actinopterygii</taxon>
        <taxon>Neopterygii</taxon>
        <taxon>Teleostei</taxon>
        <taxon>Albuliformes</taxon>
        <taxon>Albulidae</taxon>
        <taxon>Albula</taxon>
    </lineage>
</organism>
<comment type="caution">
    <text evidence="4">The sequence shown here is derived from an EMBL/GenBank/DDBJ whole genome shotgun (WGS) entry which is preliminary data.</text>
</comment>
<dbReference type="Pfam" id="PF15739">
    <property type="entry name" value="TSNAXIP1_N"/>
    <property type="match status" value="1"/>
</dbReference>
<dbReference type="Gene3D" id="1.25.40.30">
    <property type="match status" value="1"/>
</dbReference>
<dbReference type="EMBL" id="JAFBMS010000160">
    <property type="protein sequence ID" value="KAG9334190.1"/>
    <property type="molecule type" value="Genomic_DNA"/>
</dbReference>
<sequence>MADVVIGKSVSSESSFTGAEALPPIVSAADRKFFESLQKYIQDEKKRLTPSEGPNEQRYNIYRCAFDKVIERTSAYRMVLSAIKREYDEFIGAVRRSQCAARLSEGKRRASAARPTAVLYYRRSTAQLQHRTEIIRKSTTELHAELRELQHSREERSTDLTALEVYLEHLQQRRAELQRKIQNQYESQQVKAHLDSKVKRALNHRDKLSTKNQRLELRYKQMALVHEALSSWERSEKTVPLAQLLPSVLHQALVMAVPAGKQLPGRALAVEGVRAALECACMELVTHWVSQHRLTFSEELGDVISAHAHREEGVADTCLALAQVVYSTCGLHSKTALSIRELAFQLLQRLQQSGTLQRAVLGDRCCSVQDWREVAVLCRAGNRPHLAHAINCALTCLQGAAPLSPSVQITKPVEDAL</sequence>
<feature type="domain" description="Translin-associated factor X-interacting protein 1 N-terminal" evidence="3">
    <location>
        <begin position="38"/>
        <end position="142"/>
    </location>
</feature>
<dbReference type="InterPro" id="IPR012331">
    <property type="entry name" value="Clathrin_H-chain_linker"/>
</dbReference>
<dbReference type="InterPro" id="IPR016024">
    <property type="entry name" value="ARM-type_fold"/>
</dbReference>
<protein>
    <recommendedName>
        <fullName evidence="3">Translin-associated factor X-interacting protein 1 N-terminal domain-containing protein</fullName>
    </recommendedName>
</protein>
<name>A0A8T2N458_9TELE</name>
<evidence type="ECO:0000313" key="4">
    <source>
        <dbReference type="EMBL" id="KAG9334190.1"/>
    </source>
</evidence>
<evidence type="ECO:0000256" key="1">
    <source>
        <dbReference type="ARBA" id="ARBA00023054"/>
    </source>
</evidence>
<dbReference type="OrthoDB" id="2113814at2759"/>
<feature type="coiled-coil region" evidence="2">
    <location>
        <begin position="160"/>
        <end position="218"/>
    </location>
</feature>